<keyword evidence="1" id="KW-0472">Membrane</keyword>
<accession>A0AAW0FWK1</accession>
<sequence length="378" mass="41628">MSQVDTDAKIAAFLALVAEKVYEMRLANGFAVAATTLLVYDYILTLPAEISCIWKRKLSAGTLIYFINRYGSLLYRTLMVVQMVSFENATEAEADLVCNGILRFSEGLVFVLQATVALFMALRLYAIWNSDRRIFAIVFGLGIVTPALNIYYYTTLKIIALPSPLVGCGESVNLDTSSAKFVFNRVYAIAFDALVLVLTFAKTAGILKLFSVANVQSTRKLIPMLLRDGTVYFAALLALNVANLIAISFQIFGALPALTDVVTAILISRFMLNLRSVYTTTVGSSSYYDPDKTMSNVNFAHSSGIVGNLGAPLKDYSFMYDDDDEEEAVYVRADPLLVGLDTPSTDITTDTERTKADDLYADDMSVIDIKADYYYGHV</sequence>
<feature type="transmembrane region" description="Helical" evidence="1">
    <location>
        <begin position="101"/>
        <end position="122"/>
    </location>
</feature>
<keyword evidence="1" id="KW-0812">Transmembrane</keyword>
<evidence type="ECO:0000256" key="1">
    <source>
        <dbReference type="SAM" id="Phobius"/>
    </source>
</evidence>
<keyword evidence="1" id="KW-1133">Transmembrane helix</keyword>
<reference evidence="3 4" key="1">
    <citation type="submission" date="2022-09" db="EMBL/GenBank/DDBJ databases">
        <authorList>
            <person name="Palmer J.M."/>
        </authorList>
    </citation>
    <scope>NUCLEOTIDE SEQUENCE [LARGE SCALE GENOMIC DNA]</scope>
    <source>
        <strain evidence="3 4">DSM 7382</strain>
    </source>
</reference>
<dbReference type="InterPro" id="IPR045340">
    <property type="entry name" value="DUF6533"/>
</dbReference>
<dbReference type="AlphaFoldDB" id="A0AAW0FWK1"/>
<feature type="transmembrane region" description="Helical" evidence="1">
    <location>
        <begin position="231"/>
        <end position="249"/>
    </location>
</feature>
<proteinExistence type="predicted"/>
<feature type="transmembrane region" description="Helical" evidence="1">
    <location>
        <begin position="26"/>
        <end position="46"/>
    </location>
</feature>
<comment type="caution">
    <text evidence="3">The sequence shown here is derived from an EMBL/GenBank/DDBJ whole genome shotgun (WGS) entry which is preliminary data.</text>
</comment>
<evidence type="ECO:0000259" key="2">
    <source>
        <dbReference type="Pfam" id="PF20151"/>
    </source>
</evidence>
<dbReference type="Proteomes" id="UP001385951">
    <property type="component" value="Unassembled WGS sequence"/>
</dbReference>
<feature type="domain" description="DUF6533" evidence="2">
    <location>
        <begin position="30"/>
        <end position="74"/>
    </location>
</feature>
<feature type="transmembrane region" description="Helical" evidence="1">
    <location>
        <begin position="186"/>
        <end position="210"/>
    </location>
</feature>
<evidence type="ECO:0000313" key="3">
    <source>
        <dbReference type="EMBL" id="KAK7685438.1"/>
    </source>
</evidence>
<dbReference type="Pfam" id="PF20151">
    <property type="entry name" value="DUF6533"/>
    <property type="match status" value="1"/>
</dbReference>
<dbReference type="EMBL" id="JASBNA010000020">
    <property type="protein sequence ID" value="KAK7685438.1"/>
    <property type="molecule type" value="Genomic_DNA"/>
</dbReference>
<name>A0AAW0FWK1_9APHY</name>
<gene>
    <name evidence="3" type="ORF">QCA50_011301</name>
</gene>
<evidence type="ECO:0000313" key="4">
    <source>
        <dbReference type="Proteomes" id="UP001385951"/>
    </source>
</evidence>
<feature type="transmembrane region" description="Helical" evidence="1">
    <location>
        <begin position="134"/>
        <end position="154"/>
    </location>
</feature>
<keyword evidence="4" id="KW-1185">Reference proteome</keyword>
<organism evidence="3 4">
    <name type="scientific">Cerrena zonata</name>
    <dbReference type="NCBI Taxonomy" id="2478898"/>
    <lineage>
        <taxon>Eukaryota</taxon>
        <taxon>Fungi</taxon>
        <taxon>Dikarya</taxon>
        <taxon>Basidiomycota</taxon>
        <taxon>Agaricomycotina</taxon>
        <taxon>Agaricomycetes</taxon>
        <taxon>Polyporales</taxon>
        <taxon>Cerrenaceae</taxon>
        <taxon>Cerrena</taxon>
    </lineage>
</organism>
<protein>
    <recommendedName>
        <fullName evidence="2">DUF6533 domain-containing protein</fullName>
    </recommendedName>
</protein>